<keyword evidence="4 6" id="KW-1133">Transmembrane helix</keyword>
<feature type="transmembrane region" description="Helical" evidence="6">
    <location>
        <begin position="239"/>
        <end position="262"/>
    </location>
</feature>
<proteinExistence type="predicted"/>
<evidence type="ECO:0000313" key="9">
    <source>
        <dbReference type="Proteomes" id="UP001499930"/>
    </source>
</evidence>
<keyword evidence="5 6" id="KW-0472">Membrane</keyword>
<feature type="transmembrane region" description="Helical" evidence="6">
    <location>
        <begin position="356"/>
        <end position="376"/>
    </location>
</feature>
<sequence length="384" mass="40485">MKALAIAMVNLRRVFSDRTNIFFVIVAPFLMVFVLGQLFGGSQQLTLGVVSGSGPLSEQLVQALGSGKRIAVERVADESALRTAVERGRLRTGVIVPADYDARVRGGGQVELRYLTRQEDPGAAEIGTWIRSVVPQQAALLRAARFGQQEGSGTFEENLAKAARVDVGTVQVRVTTTGRSLFPEGFNPFGASAPPLLLLFTFLTSMTAAIGLVETRLLGVARRMYAAPVTARAIVAGEALGRLVIALVQALLIMIGSALIFGVDWGNLFAAGALILVFSLVGSGAAMLLGSAFKTPGAAISVAMVLGLGLGALGGSMVALESFSPTMQTIAHVTPHAWAYEAFAELVRNGGTIVDVLPQFGILSCYAAVLFALGVWRLRRVLTR</sequence>
<dbReference type="RefSeq" id="WP_344897949.1">
    <property type="nucleotide sequence ID" value="NZ_BAAAWD010000011.1"/>
</dbReference>
<feature type="domain" description="ABC-2 type transporter transmembrane" evidence="7">
    <location>
        <begin position="21"/>
        <end position="376"/>
    </location>
</feature>
<evidence type="ECO:0000256" key="1">
    <source>
        <dbReference type="ARBA" id="ARBA00004651"/>
    </source>
</evidence>
<evidence type="ECO:0000256" key="6">
    <source>
        <dbReference type="SAM" id="Phobius"/>
    </source>
</evidence>
<feature type="transmembrane region" description="Helical" evidence="6">
    <location>
        <begin position="268"/>
        <end position="290"/>
    </location>
</feature>
<dbReference type="Pfam" id="PF12698">
    <property type="entry name" value="ABC2_membrane_3"/>
    <property type="match status" value="1"/>
</dbReference>
<evidence type="ECO:0000256" key="2">
    <source>
        <dbReference type="ARBA" id="ARBA00022475"/>
    </source>
</evidence>
<protein>
    <submittedName>
        <fullName evidence="8">Linearmycin resistance permease LnrM</fullName>
    </submittedName>
</protein>
<name>A0ABP6KM92_9ACTN</name>
<feature type="transmembrane region" description="Helical" evidence="6">
    <location>
        <begin position="21"/>
        <end position="40"/>
    </location>
</feature>
<organism evidence="8 9">
    <name type="scientific">Streptosporangium longisporum</name>
    <dbReference type="NCBI Taxonomy" id="46187"/>
    <lineage>
        <taxon>Bacteria</taxon>
        <taxon>Bacillati</taxon>
        <taxon>Actinomycetota</taxon>
        <taxon>Actinomycetes</taxon>
        <taxon>Streptosporangiales</taxon>
        <taxon>Streptosporangiaceae</taxon>
        <taxon>Streptosporangium</taxon>
    </lineage>
</organism>
<feature type="transmembrane region" description="Helical" evidence="6">
    <location>
        <begin position="297"/>
        <end position="320"/>
    </location>
</feature>
<dbReference type="PANTHER" id="PTHR30294">
    <property type="entry name" value="MEMBRANE COMPONENT OF ABC TRANSPORTER YHHJ-RELATED"/>
    <property type="match status" value="1"/>
</dbReference>
<dbReference type="InterPro" id="IPR013525">
    <property type="entry name" value="ABC2_TM"/>
</dbReference>
<keyword evidence="9" id="KW-1185">Reference proteome</keyword>
<evidence type="ECO:0000256" key="3">
    <source>
        <dbReference type="ARBA" id="ARBA00022692"/>
    </source>
</evidence>
<reference evidence="9" key="1">
    <citation type="journal article" date="2019" name="Int. J. Syst. Evol. Microbiol.">
        <title>The Global Catalogue of Microorganisms (GCM) 10K type strain sequencing project: providing services to taxonomists for standard genome sequencing and annotation.</title>
        <authorList>
            <consortium name="The Broad Institute Genomics Platform"/>
            <consortium name="The Broad Institute Genome Sequencing Center for Infectious Disease"/>
            <person name="Wu L."/>
            <person name="Ma J."/>
        </authorList>
    </citation>
    <scope>NUCLEOTIDE SEQUENCE [LARGE SCALE GENOMIC DNA]</scope>
    <source>
        <strain evidence="9">JCM 3106</strain>
    </source>
</reference>
<feature type="transmembrane region" description="Helical" evidence="6">
    <location>
        <begin position="196"/>
        <end position="218"/>
    </location>
</feature>
<comment type="caution">
    <text evidence="8">The sequence shown here is derived from an EMBL/GenBank/DDBJ whole genome shotgun (WGS) entry which is preliminary data.</text>
</comment>
<dbReference type="Proteomes" id="UP001499930">
    <property type="component" value="Unassembled WGS sequence"/>
</dbReference>
<keyword evidence="2" id="KW-1003">Cell membrane</keyword>
<evidence type="ECO:0000259" key="7">
    <source>
        <dbReference type="Pfam" id="PF12698"/>
    </source>
</evidence>
<dbReference type="EMBL" id="BAAAWD010000011">
    <property type="protein sequence ID" value="GAA3014331.1"/>
    <property type="molecule type" value="Genomic_DNA"/>
</dbReference>
<evidence type="ECO:0000256" key="5">
    <source>
        <dbReference type="ARBA" id="ARBA00023136"/>
    </source>
</evidence>
<evidence type="ECO:0000256" key="4">
    <source>
        <dbReference type="ARBA" id="ARBA00022989"/>
    </source>
</evidence>
<keyword evidence="3 6" id="KW-0812">Transmembrane</keyword>
<gene>
    <name evidence="8" type="primary">lnrM</name>
    <name evidence="8" type="ORF">GCM10017559_42030</name>
</gene>
<accession>A0ABP6KM92</accession>
<comment type="subcellular location">
    <subcellularLocation>
        <location evidence="1">Cell membrane</location>
        <topology evidence="1">Multi-pass membrane protein</topology>
    </subcellularLocation>
</comment>
<evidence type="ECO:0000313" key="8">
    <source>
        <dbReference type="EMBL" id="GAA3014331.1"/>
    </source>
</evidence>
<dbReference type="PANTHER" id="PTHR30294:SF38">
    <property type="entry name" value="TRANSPORT PERMEASE PROTEIN"/>
    <property type="match status" value="1"/>
</dbReference>
<dbReference type="InterPro" id="IPR051449">
    <property type="entry name" value="ABC-2_transporter_component"/>
</dbReference>